<evidence type="ECO:0000313" key="6">
    <source>
        <dbReference type="EMBL" id="WKA02639.1"/>
    </source>
</evidence>
<keyword evidence="7" id="KW-1185">Reference proteome</keyword>
<dbReference type="InterPro" id="IPR034086">
    <property type="entry name" value="PMEI_plant"/>
</dbReference>
<dbReference type="PANTHER" id="PTHR36710">
    <property type="entry name" value="PECTINESTERASE INHIBITOR-LIKE"/>
    <property type="match status" value="1"/>
</dbReference>
<feature type="signal peptide" evidence="4">
    <location>
        <begin position="1"/>
        <end position="38"/>
    </location>
</feature>
<accession>A0ABY9D6M5</accession>
<evidence type="ECO:0000313" key="7">
    <source>
        <dbReference type="Proteomes" id="UP001227230"/>
    </source>
</evidence>
<dbReference type="EMBL" id="CP126661">
    <property type="protein sequence ID" value="WKA02639.1"/>
    <property type="molecule type" value="Genomic_DNA"/>
</dbReference>
<dbReference type="Gene3D" id="1.20.140.40">
    <property type="entry name" value="Invertase/pectin methylesterase inhibitor family protein"/>
    <property type="match status" value="1"/>
</dbReference>
<gene>
    <name evidence="6" type="ORF">VitviT2T_020801</name>
</gene>
<dbReference type="CDD" id="cd15797">
    <property type="entry name" value="PMEI"/>
    <property type="match status" value="1"/>
</dbReference>
<dbReference type="NCBIfam" id="TIGR01614">
    <property type="entry name" value="PME_inhib"/>
    <property type="match status" value="1"/>
</dbReference>
<evidence type="ECO:0000256" key="3">
    <source>
        <dbReference type="ARBA" id="ARBA00038471"/>
    </source>
</evidence>
<evidence type="ECO:0000256" key="4">
    <source>
        <dbReference type="SAM" id="SignalP"/>
    </source>
</evidence>
<sequence length="189" mass="20649">MANFLTTQIGKMVMESSLTFMFAALLMVFSLFTSPTSGVTQETLASICSQTQNQEICEGILESVPGTTSADLHGLSLISINLTMKQGSSNYDTFTKFMDNSTDTALKESFRNCVSLYNSIMEMLKVAYQLSEKKEYESITQPGESQTLAYNCANGLPIDSPTDGISRDMIITCETSVSVNQYIVGVSLK</sequence>
<organism evidence="6 7">
    <name type="scientific">Vitis vinifera</name>
    <name type="common">Grape</name>
    <dbReference type="NCBI Taxonomy" id="29760"/>
    <lineage>
        <taxon>Eukaryota</taxon>
        <taxon>Viridiplantae</taxon>
        <taxon>Streptophyta</taxon>
        <taxon>Embryophyta</taxon>
        <taxon>Tracheophyta</taxon>
        <taxon>Spermatophyta</taxon>
        <taxon>Magnoliopsida</taxon>
        <taxon>eudicotyledons</taxon>
        <taxon>Gunneridae</taxon>
        <taxon>Pentapetalae</taxon>
        <taxon>rosids</taxon>
        <taxon>Vitales</taxon>
        <taxon>Vitaceae</taxon>
        <taxon>Viteae</taxon>
        <taxon>Vitis</taxon>
    </lineage>
</organism>
<feature type="domain" description="Pectinesterase inhibitor" evidence="5">
    <location>
        <begin position="39"/>
        <end position="183"/>
    </location>
</feature>
<dbReference type="Proteomes" id="UP001227230">
    <property type="component" value="Chromosome 14"/>
</dbReference>
<feature type="chain" id="PRO_5047116688" description="Pectinesterase inhibitor domain-containing protein" evidence="4">
    <location>
        <begin position="39"/>
        <end position="189"/>
    </location>
</feature>
<dbReference type="InterPro" id="IPR035513">
    <property type="entry name" value="Invertase/methylesterase_inhib"/>
</dbReference>
<reference evidence="6 7" key="1">
    <citation type="journal article" date="2023" name="Hortic Res">
        <title>The complete reference genome for grapevine (Vitis vinifera L.) genetics and breeding.</title>
        <authorList>
            <person name="Shi X."/>
            <person name="Cao S."/>
            <person name="Wang X."/>
            <person name="Huang S."/>
            <person name="Wang Y."/>
            <person name="Liu Z."/>
            <person name="Liu W."/>
            <person name="Leng X."/>
            <person name="Peng Y."/>
            <person name="Wang N."/>
            <person name="Wang Y."/>
            <person name="Ma Z."/>
            <person name="Xu X."/>
            <person name="Zhang F."/>
            <person name="Xue H."/>
            <person name="Zhong H."/>
            <person name="Wang Y."/>
            <person name="Zhang K."/>
            <person name="Velt A."/>
            <person name="Avia K."/>
            <person name="Holtgrawe D."/>
            <person name="Grimplet J."/>
            <person name="Matus J.T."/>
            <person name="Ware D."/>
            <person name="Wu X."/>
            <person name="Wang H."/>
            <person name="Liu C."/>
            <person name="Fang Y."/>
            <person name="Rustenholz C."/>
            <person name="Cheng Z."/>
            <person name="Xiao H."/>
            <person name="Zhou Y."/>
        </authorList>
    </citation>
    <scope>NUCLEOTIDE SEQUENCE [LARGE SCALE GENOMIC DNA]</scope>
    <source>
        <strain evidence="7">cv. Pinot noir / PN40024</strain>
        <tissue evidence="6">Leaf</tissue>
    </source>
</reference>
<comment type="similarity">
    <text evidence="3">Belongs to the PMEI family.</text>
</comment>
<keyword evidence="2" id="KW-1015">Disulfide bond</keyword>
<proteinExistence type="inferred from homology"/>
<dbReference type="Pfam" id="PF04043">
    <property type="entry name" value="PMEI"/>
    <property type="match status" value="1"/>
</dbReference>
<protein>
    <recommendedName>
        <fullName evidence="5">Pectinesterase inhibitor domain-containing protein</fullName>
    </recommendedName>
</protein>
<dbReference type="SMART" id="SM00856">
    <property type="entry name" value="PMEI"/>
    <property type="match status" value="1"/>
</dbReference>
<dbReference type="PANTHER" id="PTHR36710:SF18">
    <property type="entry name" value="PECTINESTERASE INHIBITOR 5-RELATED"/>
    <property type="match status" value="1"/>
</dbReference>
<evidence type="ECO:0000256" key="2">
    <source>
        <dbReference type="ARBA" id="ARBA00023157"/>
    </source>
</evidence>
<dbReference type="SUPFAM" id="SSF101148">
    <property type="entry name" value="Plant invertase/pectin methylesterase inhibitor"/>
    <property type="match status" value="1"/>
</dbReference>
<keyword evidence="1 4" id="KW-0732">Signal</keyword>
<name>A0ABY9D6M5_VITVI</name>
<dbReference type="InterPro" id="IPR052421">
    <property type="entry name" value="PCW_Enzyme_Inhibitor"/>
</dbReference>
<evidence type="ECO:0000259" key="5">
    <source>
        <dbReference type="SMART" id="SM00856"/>
    </source>
</evidence>
<evidence type="ECO:0000256" key="1">
    <source>
        <dbReference type="ARBA" id="ARBA00022729"/>
    </source>
</evidence>
<dbReference type="InterPro" id="IPR006501">
    <property type="entry name" value="Pectinesterase_inhib_dom"/>
</dbReference>